<accession>A0ABU5C337</accession>
<proteinExistence type="predicted"/>
<keyword evidence="3" id="KW-1185">Reference proteome</keyword>
<evidence type="ECO:0000313" key="2">
    <source>
        <dbReference type="EMBL" id="MDY0393721.1"/>
    </source>
</evidence>
<dbReference type="Gene3D" id="3.20.20.140">
    <property type="entry name" value="Metal-dependent hydrolases"/>
    <property type="match status" value="1"/>
</dbReference>
<dbReference type="InterPro" id="IPR013108">
    <property type="entry name" value="Amidohydro_3"/>
</dbReference>
<sequence>MVHADLLITNANVLTLDEKGQRAGSVAVENGRIVGIWPGTRPEKDNITISSSTQVIDLKGATLIPGFIDTHNHLPMYAQTKGQVNCSSPLNQTISDIKKNISKKLEQTPETEWILGYGYDDTLLEEKRHPTREDLDAIAPNHPVCIKHISAHLAVANSKALQLAGVDDYQPDPAIGYFGRDDSGRINGVLYEFDAIESVYSKIPDKSVDEQTALLKAAIKDYLAQGITMNTDAGVGLDKGINDLEFHLKAIEKHANPLRMQLMVMHDLMRPNGPFAEYTASELNEEIQNRTNGMASLDSAKMFQDGSIQGLTGALRKPYECDATLHGDLCHDQEAFNEEIYDLHKRGFRIAIHGNGDRAIGSILDAFEYALKRSPRKDHRHRIEHVQTATLEDLDRMERLGVAGSFFINHVYFWGERHEKVFFRT</sequence>
<dbReference type="Gene3D" id="3.10.310.70">
    <property type="match status" value="1"/>
</dbReference>
<protein>
    <submittedName>
        <fullName evidence="2">Amidohydrolase</fullName>
        <ecNumber evidence="2">3.5.-.-</ecNumber>
    </submittedName>
</protein>
<dbReference type="EMBL" id="JAWDIP010000003">
    <property type="protein sequence ID" value="MDY0393721.1"/>
    <property type="molecule type" value="Genomic_DNA"/>
</dbReference>
<dbReference type="CDD" id="cd01300">
    <property type="entry name" value="YtcJ_like"/>
    <property type="match status" value="1"/>
</dbReference>
<dbReference type="InterPro" id="IPR032466">
    <property type="entry name" value="Metal_Hydrolase"/>
</dbReference>
<evidence type="ECO:0000259" key="1">
    <source>
        <dbReference type="Pfam" id="PF07969"/>
    </source>
</evidence>
<dbReference type="InterPro" id="IPR011059">
    <property type="entry name" value="Metal-dep_hydrolase_composite"/>
</dbReference>
<dbReference type="SUPFAM" id="SSF51338">
    <property type="entry name" value="Composite domain of metallo-dependent hydrolases"/>
    <property type="match status" value="1"/>
</dbReference>
<dbReference type="EC" id="3.5.-.-" evidence="2"/>
<evidence type="ECO:0000313" key="3">
    <source>
        <dbReference type="Proteomes" id="UP001281447"/>
    </source>
</evidence>
<dbReference type="PANTHER" id="PTHR22642">
    <property type="entry name" value="IMIDAZOLONEPROPIONASE"/>
    <property type="match status" value="1"/>
</dbReference>
<name>A0ABU5C337_9BACI</name>
<keyword evidence="2" id="KW-0378">Hydrolase</keyword>
<reference evidence="2 3" key="1">
    <citation type="submission" date="2023-10" db="EMBL/GenBank/DDBJ databases">
        <title>Virgibacillus halophilus 5B73C genome.</title>
        <authorList>
            <person name="Miliotis G."/>
            <person name="Sengupta P."/>
            <person name="Hameed A."/>
            <person name="Chuvochina M."/>
            <person name="Mcdonagh F."/>
            <person name="Simpson A.C."/>
            <person name="Singh N.K."/>
            <person name="Rekha P.D."/>
            <person name="Raman K."/>
            <person name="Hugenholtz P."/>
            <person name="Venkateswaran K."/>
        </authorList>
    </citation>
    <scope>NUCLEOTIDE SEQUENCE [LARGE SCALE GENOMIC DNA]</scope>
    <source>
        <strain evidence="2 3">5B73C</strain>
    </source>
</reference>
<dbReference type="GO" id="GO:0016787">
    <property type="term" value="F:hydrolase activity"/>
    <property type="evidence" value="ECO:0007669"/>
    <property type="project" value="UniProtKB-KW"/>
</dbReference>
<dbReference type="Pfam" id="PF07969">
    <property type="entry name" value="Amidohydro_3"/>
    <property type="match status" value="1"/>
</dbReference>
<organism evidence="2 3">
    <name type="scientific">Tigheibacillus halophilus</name>
    <dbReference type="NCBI Taxonomy" id="361280"/>
    <lineage>
        <taxon>Bacteria</taxon>
        <taxon>Bacillati</taxon>
        <taxon>Bacillota</taxon>
        <taxon>Bacilli</taxon>
        <taxon>Bacillales</taxon>
        <taxon>Bacillaceae</taxon>
        <taxon>Tigheibacillus</taxon>
    </lineage>
</organism>
<dbReference type="Proteomes" id="UP001281447">
    <property type="component" value="Unassembled WGS sequence"/>
</dbReference>
<dbReference type="InterPro" id="IPR033932">
    <property type="entry name" value="YtcJ-like"/>
</dbReference>
<gene>
    <name evidence="2" type="ORF">RWE15_03780</name>
</gene>
<comment type="caution">
    <text evidence="2">The sequence shown here is derived from an EMBL/GenBank/DDBJ whole genome shotgun (WGS) entry which is preliminary data.</text>
</comment>
<dbReference type="Gene3D" id="2.30.40.10">
    <property type="entry name" value="Urease, subunit C, domain 1"/>
    <property type="match status" value="1"/>
</dbReference>
<dbReference type="PANTHER" id="PTHR22642:SF2">
    <property type="entry name" value="PROTEIN LONG AFTER FAR-RED 3"/>
    <property type="match status" value="1"/>
</dbReference>
<feature type="domain" description="Amidohydrolase 3" evidence="1">
    <location>
        <begin position="54"/>
        <end position="415"/>
    </location>
</feature>
<dbReference type="SUPFAM" id="SSF51556">
    <property type="entry name" value="Metallo-dependent hydrolases"/>
    <property type="match status" value="1"/>
</dbReference>